<accession>A0AB34K9B9</accession>
<organism evidence="3 4">
    <name type="scientific">Prymnesium parvum</name>
    <name type="common">Toxic golden alga</name>
    <dbReference type="NCBI Taxonomy" id="97485"/>
    <lineage>
        <taxon>Eukaryota</taxon>
        <taxon>Haptista</taxon>
        <taxon>Haptophyta</taxon>
        <taxon>Prymnesiophyceae</taxon>
        <taxon>Prymnesiales</taxon>
        <taxon>Prymnesiaceae</taxon>
        <taxon>Prymnesium</taxon>
    </lineage>
</organism>
<dbReference type="Proteomes" id="UP001515480">
    <property type="component" value="Unassembled WGS sequence"/>
</dbReference>
<reference evidence="3 4" key="1">
    <citation type="journal article" date="2024" name="Science">
        <title>Giant polyketide synthase enzymes in the biosynthesis of giant marine polyether toxins.</title>
        <authorList>
            <person name="Fallon T.R."/>
            <person name="Shende V.V."/>
            <person name="Wierzbicki I.H."/>
            <person name="Pendleton A.L."/>
            <person name="Watervoot N.F."/>
            <person name="Auber R.P."/>
            <person name="Gonzalez D.J."/>
            <person name="Wisecaver J.H."/>
            <person name="Moore B.S."/>
        </authorList>
    </citation>
    <scope>NUCLEOTIDE SEQUENCE [LARGE SCALE GENOMIC DNA]</scope>
    <source>
        <strain evidence="3 4">12B1</strain>
    </source>
</reference>
<feature type="region of interest" description="Disordered" evidence="1">
    <location>
        <begin position="980"/>
        <end position="1032"/>
    </location>
</feature>
<dbReference type="PANTHER" id="PTHR21254:SF1">
    <property type="entry name" value="C2 DOMAIN-CONTAINING PROTEIN 3"/>
    <property type="match status" value="1"/>
</dbReference>
<feature type="compositionally biased region" description="Polar residues" evidence="1">
    <location>
        <begin position="1"/>
        <end position="15"/>
    </location>
</feature>
<feature type="compositionally biased region" description="Basic and acidic residues" evidence="1">
    <location>
        <begin position="1003"/>
        <end position="1014"/>
    </location>
</feature>
<keyword evidence="4" id="KW-1185">Reference proteome</keyword>
<dbReference type="PANTHER" id="PTHR21254">
    <property type="entry name" value="C2 DOMAIN-CONTAINING PROTEIN 3"/>
    <property type="match status" value="1"/>
</dbReference>
<gene>
    <name evidence="3" type="ORF">AB1Y20_000529</name>
</gene>
<feature type="compositionally biased region" description="Low complexity" evidence="1">
    <location>
        <begin position="451"/>
        <end position="471"/>
    </location>
</feature>
<dbReference type="GO" id="GO:0060271">
    <property type="term" value="P:cilium assembly"/>
    <property type="evidence" value="ECO:0007669"/>
    <property type="project" value="TreeGrafter"/>
</dbReference>
<feature type="compositionally biased region" description="Low complexity" evidence="1">
    <location>
        <begin position="272"/>
        <end position="285"/>
    </location>
</feature>
<feature type="compositionally biased region" description="Basic and acidic residues" evidence="1">
    <location>
        <begin position="551"/>
        <end position="563"/>
    </location>
</feature>
<dbReference type="GO" id="GO:0005815">
    <property type="term" value="C:microtubule organizing center"/>
    <property type="evidence" value="ECO:0007669"/>
    <property type="project" value="TreeGrafter"/>
</dbReference>
<feature type="compositionally biased region" description="Basic residues" evidence="1">
    <location>
        <begin position="327"/>
        <end position="337"/>
    </location>
</feature>
<feature type="compositionally biased region" description="Low complexity" evidence="1">
    <location>
        <begin position="1351"/>
        <end position="1368"/>
    </location>
</feature>
<protein>
    <recommendedName>
        <fullName evidence="2">C2CD3 N-terminal C2 domain-containing protein</fullName>
    </recommendedName>
</protein>
<feature type="domain" description="C2CD3 N-terminal C2" evidence="2">
    <location>
        <begin position="33"/>
        <end position="165"/>
    </location>
</feature>
<dbReference type="EMBL" id="JBGBPQ010000001">
    <property type="protein sequence ID" value="KAL1529586.1"/>
    <property type="molecule type" value="Genomic_DNA"/>
</dbReference>
<feature type="compositionally biased region" description="Basic and acidic residues" evidence="1">
    <location>
        <begin position="477"/>
        <end position="508"/>
    </location>
</feature>
<feature type="region of interest" description="Disordered" evidence="1">
    <location>
        <begin position="1"/>
        <end position="24"/>
    </location>
</feature>
<dbReference type="InterPro" id="IPR057537">
    <property type="entry name" value="C2_C2CD3_N"/>
</dbReference>
<feature type="region of interest" description="Disordered" evidence="1">
    <location>
        <begin position="270"/>
        <end position="350"/>
    </location>
</feature>
<proteinExistence type="predicted"/>
<evidence type="ECO:0000259" key="2">
    <source>
        <dbReference type="Pfam" id="PF25339"/>
    </source>
</evidence>
<feature type="region of interest" description="Disordered" evidence="1">
    <location>
        <begin position="433"/>
        <end position="563"/>
    </location>
</feature>
<comment type="caution">
    <text evidence="3">The sequence shown here is derived from an EMBL/GenBank/DDBJ whole genome shotgun (WGS) entry which is preliminary data.</text>
</comment>
<dbReference type="Pfam" id="PF25339">
    <property type="entry name" value="C2_C2CD3_N"/>
    <property type="match status" value="1"/>
</dbReference>
<feature type="compositionally biased region" description="Pro residues" evidence="1">
    <location>
        <begin position="983"/>
        <end position="992"/>
    </location>
</feature>
<feature type="region of interest" description="Disordered" evidence="1">
    <location>
        <begin position="1318"/>
        <end position="1368"/>
    </location>
</feature>
<evidence type="ECO:0000313" key="3">
    <source>
        <dbReference type="EMBL" id="KAL1529586.1"/>
    </source>
</evidence>
<evidence type="ECO:0000256" key="1">
    <source>
        <dbReference type="SAM" id="MobiDB-lite"/>
    </source>
</evidence>
<name>A0AB34K9B9_PRYPA</name>
<sequence>MHRRSNSGNQIQHSRPASPRVVPSCSFPASPPELRGVFTLSLRCLVWSDDRAGAQGSVRVKWWGEAHDGCILRTAQHAQDPATTVQYHINCGREQLAKYLSDMRVLVMDVMAGPGLPHAGSEVIGHAYLHLAMLQFDTPCELELSVYDESSDEVARLTIAVHADFSPVTLLRTSRGGGCAQAAPLTAPVWVGDSVDLGTERSGARGSAGRQHAGERCALWRRRCKMLEEGWLPTLSPTACVPMHSVHDSFVFNEKRALFDHSLPVLPHGGDAHAASASSPASAHSCPPRFAGRDSSGGGLSAGSDGEASPWVSPRSSSNTHVARAAAARHHATHARRAAYAAGRSTSRPAADGMDAYASVELLEQTESILHRATRLRAAIASSTHATTAHARRAAEAMLAAERHEPMDEWLAYPPRRMSQSEDELLQDVFFSTDAARLPPRPPPEGRRLARSAGAEAVSHAAASVVGGTSAPPVPPVRKEEPAEAERKAERGASSHEVGRGALPHEAEGGGAPREATTSRPADPPHGAEIAPPPHAAKGSTASREAPAEAVPREADSSGEMERLHVDLEIERARLEDESGRPQRLNTYVVCRLCPLLLGEGGTTTRGTCEGGQLRTEVCWGCSTPHYRFKHTAALRASGGARRGEEQDLVLEIWSLRDDTQAEELVGLVRCRVRFAAGAEAQWYATSVLDGARPVVNPFDVSTRGELTLRLRVGTPSQLRRSLTLKLAVATIQLHWRRARNGRLRAARAQLARVRATPRRQRKAAACGGGGGGVCGGGVCGGGVCGGGACGGGGSGGGGSGGGGSSDGAAAAASGSLTAWTFVIRVVRAAGIGWVGEAAEEAHVYIHYRVFGHGSVTTAVFGETDALPNAPTLAFDYERRVTVFTSLSDEAFRSFLQAELAHLEVWRAPSKHDLTNTFRHSLIGTASASLFGAESGVQLSCGIHPCGMADTVTGEVRVAFSLAKGPCEANNVPLDLPASAPTVLPPAPPSPHTLPTAPLENSAESRDPQWREAEQDSLPTSPSPPAPANIAVDGKLSGAMEGEETPRRPRAPTSIFLHVTELMLPLAERAAARAGHAFSVRVLLPNARMVDSDPIKPMSDSGGSATLLDRLQVRLKWSFPLDEHGVRLDDPQVRAASLDGGVWGRWWVGAALSSAAFHACATHSPQVELQLHRWPSAAAHGRARRGESKGGLSKDTLVGYTFVSLSDALARAAASPAEESPAVCGEQAQLCALLSRDLHAPTADGAVRIHIHARPLDASRSGCEEARAAPLGASDQFSLDEEPPLSFENEAGGPFRQLSGCMRDLEAMTASFQARLACDEEEPRDPTSSEAAAAGAVHRSDPHVAQGLKPSASLDSSSADAPTGGLQAAQLPSAASSCEGSLSARSDALSGVCGSPHAVRVELSASTPHPLERREKGRLEPECLWHGDPIRATSVAPRKLSRIAQIMQGSTCALAAAAASSDESCGFSSEDELDFFRLSPE</sequence>
<evidence type="ECO:0000313" key="4">
    <source>
        <dbReference type="Proteomes" id="UP001515480"/>
    </source>
</evidence>